<proteinExistence type="inferred from homology"/>
<dbReference type="SUPFAM" id="SSF48371">
    <property type="entry name" value="ARM repeat"/>
    <property type="match status" value="1"/>
</dbReference>
<dbReference type="InterPro" id="IPR007701">
    <property type="entry name" value="Interferon-rel_develop_reg_N"/>
</dbReference>
<evidence type="ECO:0000313" key="3">
    <source>
        <dbReference type="Proteomes" id="UP000189703"/>
    </source>
</evidence>
<reference evidence="4" key="1">
    <citation type="submission" date="2025-08" db="UniProtKB">
        <authorList>
            <consortium name="RefSeq"/>
        </authorList>
    </citation>
    <scope>IDENTIFICATION</scope>
</reference>
<keyword evidence="3" id="KW-1185">Reference proteome</keyword>
<dbReference type="InterPro" id="IPR016024">
    <property type="entry name" value="ARM-type_fold"/>
</dbReference>
<dbReference type="GeneID" id="104610682"/>
<accession>A0A1U8B4C2</accession>
<organism evidence="3 4">
    <name type="scientific">Nelumbo nucifera</name>
    <name type="common">Sacred lotus</name>
    <dbReference type="NCBI Taxonomy" id="4432"/>
    <lineage>
        <taxon>Eukaryota</taxon>
        <taxon>Viridiplantae</taxon>
        <taxon>Streptophyta</taxon>
        <taxon>Embryophyta</taxon>
        <taxon>Tracheophyta</taxon>
        <taxon>Spermatophyta</taxon>
        <taxon>Magnoliopsida</taxon>
        <taxon>Proteales</taxon>
        <taxon>Nelumbonaceae</taxon>
        <taxon>Nelumbo</taxon>
    </lineage>
</organism>
<dbReference type="KEGG" id="nnu:104610682"/>
<dbReference type="AlphaFoldDB" id="A0A1U8B4C2"/>
<dbReference type="InterPro" id="IPR011989">
    <property type="entry name" value="ARM-like"/>
</dbReference>
<name>A0A1U8B4C2_NELNU</name>
<dbReference type="PANTHER" id="PTHR12354:SF1">
    <property type="entry name" value="INTERFERON-RELATED DEVELOPMENTAL REGULATOR 1"/>
    <property type="match status" value="1"/>
</dbReference>
<evidence type="ECO:0000256" key="1">
    <source>
        <dbReference type="ARBA" id="ARBA00008828"/>
    </source>
</evidence>
<feature type="compositionally biased region" description="Polar residues" evidence="2">
    <location>
        <begin position="1"/>
        <end position="10"/>
    </location>
</feature>
<comment type="similarity">
    <text evidence="1">Belongs to the IFRD family.</text>
</comment>
<dbReference type="Pfam" id="PF05004">
    <property type="entry name" value="IFRD"/>
    <property type="match status" value="1"/>
</dbReference>
<dbReference type="OrthoDB" id="686784at2759"/>
<evidence type="ECO:0000256" key="2">
    <source>
        <dbReference type="SAM" id="MobiDB-lite"/>
    </source>
</evidence>
<dbReference type="Gene3D" id="1.25.10.10">
    <property type="entry name" value="Leucine-rich Repeat Variant"/>
    <property type="match status" value="1"/>
</dbReference>
<protein>
    <submittedName>
        <fullName evidence="4">Uncharacterized protein LOC104610682</fullName>
    </submittedName>
</protein>
<gene>
    <name evidence="4" type="primary">LOC104610682</name>
</gene>
<dbReference type="PANTHER" id="PTHR12354">
    <property type="entry name" value="INTERFERON-RELATED DEVELOPMENTAL REGULATOR"/>
    <property type="match status" value="1"/>
</dbReference>
<dbReference type="InterPro" id="IPR039777">
    <property type="entry name" value="IFRD"/>
</dbReference>
<evidence type="ECO:0000313" key="4">
    <source>
        <dbReference type="RefSeq" id="XP_010275719.1"/>
    </source>
</evidence>
<dbReference type="RefSeq" id="XP_010275719.1">
    <property type="nucleotide sequence ID" value="XM_010277417.1"/>
</dbReference>
<sequence>MVGSSNGSQQKSRKGIGLEQSEGPSESSQLRSRKGAAPGLERCLEGLSNRKGSVRELALSLINDALLNSLHHKKFFNKYSITLLHHCLNSIKRGSSTPKEITLASQVIGLMALSIGNMGEDVLSLPHEILELSFPDLSYALLGKSSFGSSSDSDKRVNSFLDCLAIVTFVGGDPDEIERSMQTMWQFIIPESKSSRPKLASAISAWTFLLTFINGWRVHSKFWQQSTYYFSNLVRDENDQVRVASSEALSLISEIGYLNKFSTNGSCDGLKEQLVSPAKIQTSVKIGRDLLNISMWSQSIKINFVKRFLGGGFVKHMKENEFLQHVFHFTPEPKQLHPSFEEEQQSDFGEEEALSTYTSEVRKQEELCGNQKYPSSALSKARTQLLNKQRMLSHGRNNGHFAVSEENGFCN</sequence>
<dbReference type="eggNOG" id="KOG2842">
    <property type="taxonomic scope" value="Eukaryota"/>
</dbReference>
<feature type="region of interest" description="Disordered" evidence="2">
    <location>
        <begin position="1"/>
        <end position="37"/>
    </location>
</feature>
<dbReference type="Proteomes" id="UP000189703">
    <property type="component" value="Unplaced"/>
</dbReference>
<dbReference type="STRING" id="4432.A0A1U8B4C2"/>